<organism evidence="1 2">
    <name type="scientific">Pyrus ussuriensis x Pyrus communis</name>
    <dbReference type="NCBI Taxonomy" id="2448454"/>
    <lineage>
        <taxon>Eukaryota</taxon>
        <taxon>Viridiplantae</taxon>
        <taxon>Streptophyta</taxon>
        <taxon>Embryophyta</taxon>
        <taxon>Tracheophyta</taxon>
        <taxon>Spermatophyta</taxon>
        <taxon>Magnoliopsida</taxon>
        <taxon>eudicotyledons</taxon>
        <taxon>Gunneridae</taxon>
        <taxon>Pentapetalae</taxon>
        <taxon>rosids</taxon>
        <taxon>fabids</taxon>
        <taxon>Rosales</taxon>
        <taxon>Rosaceae</taxon>
        <taxon>Amygdaloideae</taxon>
        <taxon>Maleae</taxon>
        <taxon>Pyrus</taxon>
    </lineage>
</organism>
<keyword evidence="2" id="KW-1185">Reference proteome</keyword>
<name>A0A5N5FPD0_9ROSA</name>
<accession>A0A5N5FPD0</accession>
<evidence type="ECO:0000313" key="2">
    <source>
        <dbReference type="Proteomes" id="UP000327157"/>
    </source>
</evidence>
<gene>
    <name evidence="1" type="ORF">D8674_039652</name>
</gene>
<dbReference type="EMBL" id="SMOL01000588">
    <property type="protein sequence ID" value="KAB2604737.1"/>
    <property type="molecule type" value="Genomic_DNA"/>
</dbReference>
<protein>
    <submittedName>
        <fullName evidence="1">S ribonuclease</fullName>
    </submittedName>
</protein>
<dbReference type="OrthoDB" id="1436830at2759"/>
<dbReference type="AlphaFoldDB" id="A0A5N5FPD0"/>
<dbReference type="Proteomes" id="UP000327157">
    <property type="component" value="Unassembled WGS sequence"/>
</dbReference>
<reference evidence="1 2" key="2">
    <citation type="submission" date="2019-11" db="EMBL/GenBank/DDBJ databases">
        <title>A de novo genome assembly of a pear dwarfing rootstock.</title>
        <authorList>
            <person name="Wang F."/>
            <person name="Wang J."/>
            <person name="Li S."/>
            <person name="Zhang Y."/>
            <person name="Fang M."/>
            <person name="Ma L."/>
            <person name="Zhao Y."/>
            <person name="Jiang S."/>
        </authorList>
    </citation>
    <scope>NUCLEOTIDE SEQUENCE [LARGE SCALE GENOMIC DNA]</scope>
    <source>
        <strain evidence="1">S2</strain>
        <tissue evidence="1">Leaf</tissue>
    </source>
</reference>
<comment type="caution">
    <text evidence="1">The sequence shown here is derived from an EMBL/GenBank/DDBJ whole genome shotgun (WGS) entry which is preliminary data.</text>
</comment>
<proteinExistence type="predicted"/>
<evidence type="ECO:0000313" key="1">
    <source>
        <dbReference type="EMBL" id="KAB2604737.1"/>
    </source>
</evidence>
<reference evidence="1 2" key="1">
    <citation type="submission" date="2019-09" db="EMBL/GenBank/DDBJ databases">
        <authorList>
            <person name="Ou C."/>
        </authorList>
    </citation>
    <scope>NUCLEOTIDE SEQUENCE [LARGE SCALE GENOMIC DNA]</scope>
    <source>
        <strain evidence="1">S2</strain>
        <tissue evidence="1">Leaf</tissue>
    </source>
</reference>
<sequence length="199" mass="22586">MEVGTDLKSNYKEDEELLIEEEEHTQPMARVETPSPQAPIALTTSNLGKVVPKLIISNPVPLNVPIPCRFLNSKEEEEGEKDILEAVPKVQSMEYQEFVKEDVLEANNPKEVEFDDIGQVITITSNLAKSNIPETFKGVVFVIEFLSEHTGKPPPRISIFFYTDMLLMIQAPTLEFKPLPDHLKYHPPFKDKFHVMGPK</sequence>